<dbReference type="Gene3D" id="3.40.50.150">
    <property type="entry name" value="Vaccinia Virus protein VP39"/>
    <property type="match status" value="1"/>
</dbReference>
<dbReference type="GO" id="GO:0061542">
    <property type="term" value="F:3-demethylubiquinol 3-O-methyltransferase activity"/>
    <property type="evidence" value="ECO:0007669"/>
    <property type="project" value="UniProtKB-EC"/>
</dbReference>
<dbReference type="EC" id="2.1.1.64" evidence="5"/>
<feature type="domain" description="Methyltransferase type 11" evidence="4">
    <location>
        <begin position="50"/>
        <end position="142"/>
    </location>
</feature>
<dbReference type="PANTHER" id="PTHR43464:SF19">
    <property type="entry name" value="UBIQUINONE BIOSYNTHESIS O-METHYLTRANSFERASE, MITOCHONDRIAL"/>
    <property type="match status" value="1"/>
</dbReference>
<dbReference type="Pfam" id="PF08241">
    <property type="entry name" value="Methyltransf_11"/>
    <property type="match status" value="1"/>
</dbReference>
<evidence type="ECO:0000313" key="5">
    <source>
        <dbReference type="EMBL" id="NYE14834.1"/>
    </source>
</evidence>
<name>A0A7Y9GE94_9ACTN</name>
<organism evidence="5 6">
    <name type="scientific">Actinomadura citrea</name>
    <dbReference type="NCBI Taxonomy" id="46158"/>
    <lineage>
        <taxon>Bacteria</taxon>
        <taxon>Bacillati</taxon>
        <taxon>Actinomycetota</taxon>
        <taxon>Actinomycetes</taxon>
        <taxon>Streptosporangiales</taxon>
        <taxon>Thermomonosporaceae</taxon>
        <taxon>Actinomadura</taxon>
    </lineage>
</organism>
<evidence type="ECO:0000256" key="2">
    <source>
        <dbReference type="ARBA" id="ARBA00022679"/>
    </source>
</evidence>
<keyword evidence="2 5" id="KW-0808">Transferase</keyword>
<dbReference type="RefSeq" id="WP_179835645.1">
    <property type="nucleotide sequence ID" value="NZ_BMRD01000010.1"/>
</dbReference>
<keyword evidence="3" id="KW-0949">S-adenosyl-L-methionine</keyword>
<dbReference type="SUPFAM" id="SSF53335">
    <property type="entry name" value="S-adenosyl-L-methionine-dependent methyltransferases"/>
    <property type="match status" value="1"/>
</dbReference>
<dbReference type="InterPro" id="IPR013216">
    <property type="entry name" value="Methyltransf_11"/>
</dbReference>
<keyword evidence="1 5" id="KW-0489">Methyltransferase</keyword>
<dbReference type="GO" id="GO:0032259">
    <property type="term" value="P:methylation"/>
    <property type="evidence" value="ECO:0007669"/>
    <property type="project" value="UniProtKB-KW"/>
</dbReference>
<evidence type="ECO:0000256" key="3">
    <source>
        <dbReference type="ARBA" id="ARBA00022691"/>
    </source>
</evidence>
<dbReference type="CDD" id="cd02440">
    <property type="entry name" value="AdoMet_MTases"/>
    <property type="match status" value="1"/>
</dbReference>
<evidence type="ECO:0000259" key="4">
    <source>
        <dbReference type="Pfam" id="PF08241"/>
    </source>
</evidence>
<dbReference type="PANTHER" id="PTHR43464">
    <property type="entry name" value="METHYLTRANSFERASE"/>
    <property type="match status" value="1"/>
</dbReference>
<sequence length="257" mass="27257">MGPIIELDSGAAGAIDGRHIRALTFQDVRLEYVGSVLRRLGIAPAGRSALVVGSGRGLLARGLAGLGLEVVALDPSPEATAMAVEAAAGEGVEYLTAPAEDPGLAGRSFDVVFHADTFEITGALDRVVAHAARLLRPGGVLFYDTVNRTPVSRLIYLVAFQTLPQTRIMPRGRYTAARLRTPEEVAAALAAHGLRNEEICSFKPANVLDLVRATVARRKGKIDDKAIPSVTRFVLEPEGRPIVTYLGHARAHPSANS</sequence>
<gene>
    <name evidence="5" type="ORF">BJ999_005130</name>
</gene>
<dbReference type="Proteomes" id="UP000591272">
    <property type="component" value="Unassembled WGS sequence"/>
</dbReference>
<accession>A0A7Y9GE94</accession>
<protein>
    <submittedName>
        <fullName evidence="5">2-polyprenyl-6-hydroxyphenyl methylase/3-demethylubiquinone-9 3-methyltransferase</fullName>
        <ecNumber evidence="5">2.1.1.222</ecNumber>
        <ecNumber evidence="5">2.1.1.64</ecNumber>
    </submittedName>
</protein>
<dbReference type="GO" id="GO:0102208">
    <property type="term" value="F:2-polyprenyl-6-hydroxyphenol methylase activity"/>
    <property type="evidence" value="ECO:0007669"/>
    <property type="project" value="UniProtKB-EC"/>
</dbReference>
<evidence type="ECO:0000256" key="1">
    <source>
        <dbReference type="ARBA" id="ARBA00022603"/>
    </source>
</evidence>
<evidence type="ECO:0000313" key="6">
    <source>
        <dbReference type="Proteomes" id="UP000591272"/>
    </source>
</evidence>
<keyword evidence="6" id="KW-1185">Reference proteome</keyword>
<dbReference type="InterPro" id="IPR029063">
    <property type="entry name" value="SAM-dependent_MTases_sf"/>
</dbReference>
<dbReference type="EC" id="2.1.1.222" evidence="5"/>
<dbReference type="EMBL" id="JACCBT010000001">
    <property type="protein sequence ID" value="NYE14834.1"/>
    <property type="molecule type" value="Genomic_DNA"/>
</dbReference>
<proteinExistence type="predicted"/>
<reference evidence="5 6" key="1">
    <citation type="submission" date="2020-07" db="EMBL/GenBank/DDBJ databases">
        <title>Sequencing the genomes of 1000 actinobacteria strains.</title>
        <authorList>
            <person name="Klenk H.-P."/>
        </authorList>
    </citation>
    <scope>NUCLEOTIDE SEQUENCE [LARGE SCALE GENOMIC DNA]</scope>
    <source>
        <strain evidence="5 6">DSM 43461</strain>
    </source>
</reference>
<keyword evidence="5" id="KW-0830">Ubiquinone</keyword>
<dbReference type="AlphaFoldDB" id="A0A7Y9GE94"/>
<comment type="caution">
    <text evidence="5">The sequence shown here is derived from an EMBL/GenBank/DDBJ whole genome shotgun (WGS) entry which is preliminary data.</text>
</comment>
<dbReference type="GO" id="GO:0010420">
    <property type="term" value="F:polyprenyldihydroxybenzoate methyltransferase activity"/>
    <property type="evidence" value="ECO:0007669"/>
    <property type="project" value="TreeGrafter"/>
</dbReference>